<dbReference type="InterPro" id="IPR003594">
    <property type="entry name" value="HATPase_dom"/>
</dbReference>
<dbReference type="Pfam" id="PF02518">
    <property type="entry name" value="HATPase_c"/>
    <property type="match status" value="1"/>
</dbReference>
<dbReference type="PANTHER" id="PTHR43047">
    <property type="entry name" value="TWO-COMPONENT HISTIDINE PROTEIN KINASE"/>
    <property type="match status" value="1"/>
</dbReference>
<keyword evidence="7" id="KW-0175">Coiled coil</keyword>
<proteinExistence type="predicted"/>
<organism evidence="11 12">
    <name type="scientific">Mesonia mobilis</name>
    <dbReference type="NCBI Taxonomy" id="369791"/>
    <lineage>
        <taxon>Bacteria</taxon>
        <taxon>Pseudomonadati</taxon>
        <taxon>Bacteroidota</taxon>
        <taxon>Flavobacteriia</taxon>
        <taxon>Flavobacteriales</taxon>
        <taxon>Flavobacteriaceae</taxon>
        <taxon>Mesonia</taxon>
    </lineage>
</organism>
<dbReference type="InterPro" id="IPR011006">
    <property type="entry name" value="CheY-like_superfamily"/>
</dbReference>
<dbReference type="Gene3D" id="3.30.565.10">
    <property type="entry name" value="Histidine kinase-like ATPase, C-terminal domain"/>
    <property type="match status" value="1"/>
</dbReference>
<keyword evidence="12" id="KW-1185">Reference proteome</keyword>
<dbReference type="PROSITE" id="PS50110">
    <property type="entry name" value="RESPONSE_REGULATORY"/>
    <property type="match status" value="1"/>
</dbReference>
<keyword evidence="5" id="KW-0418">Kinase</keyword>
<protein>
    <recommendedName>
        <fullName evidence="2">histidine kinase</fullName>
        <ecNumber evidence="2">2.7.13.3</ecNumber>
    </recommendedName>
</protein>
<dbReference type="SMART" id="SM00387">
    <property type="entry name" value="HATPase_c"/>
    <property type="match status" value="1"/>
</dbReference>
<dbReference type="InterPro" id="IPR036097">
    <property type="entry name" value="HisK_dim/P_sf"/>
</dbReference>
<dbReference type="SUPFAM" id="SSF52172">
    <property type="entry name" value="CheY-like"/>
    <property type="match status" value="1"/>
</dbReference>
<dbReference type="InterPro" id="IPR001789">
    <property type="entry name" value="Sig_transdc_resp-reg_receiver"/>
</dbReference>
<evidence type="ECO:0000256" key="7">
    <source>
        <dbReference type="SAM" id="Coils"/>
    </source>
</evidence>
<evidence type="ECO:0000256" key="3">
    <source>
        <dbReference type="ARBA" id="ARBA00022553"/>
    </source>
</evidence>
<sequence>MTVWFIYGKVENLTETNKLGNINNKRLLLISEAVTNLYTAEGISRNIIQNQRPENIDVFNEQLDTISVLLASLKTTYPKGDSTIVDLDSIDQLLTLKKQNLLELLSLRKKNGSENYYDRVLNELEKTNYLFEDDNYEERLKSYKPHVREVLVKYLEYAKQDNANKLTQQSADSLINTMKNVLSRLESEEIEYQNSVSIKENELLETDRDLTVQIRKLRSQIEQEEVQKSVAQVASAQTTLNETSNLIIILGVACVLTILLFVILIFRDTNRSQKYRSELEKSKAYAELLLKRREQFMAAVTHDLRSPLTTITGYSDLLLKTELSEKQQHYLEKLQKSSGYILHLVNDLLDFSKLESGKINIEKLPFTPANLIKDSVDGIIPSEDPKQLNVELNLEETFQQAYLCDPFRIQQILMNLIGNAYKFTEKGSIVISGKLDTSSITTNKLQIEIEDTGIGISKEQEQVIFEEFSQAKSSIEKKYGGSGLGLAITKKLVNLLDGEIYLESKLGSGSKFTLLIPVENAKHIATSKATKQITITETKGKKIFILDDDPSQLALTAEIVSQAGFDHTTSNQPENALRDLRKEEYDLILTDIQMPKVNGFELIRELKNNKKLKHIPVIALSGRTEIRRKFYIEKGFETNIIKPFQASELLLKIAKILDLDYTETEINSAKKQEKPRATILYDLHDLQVFTDGDKESLHVLLKTFIENTKVNLTLLEEANQQQDTKKVTFVAHKMLPMFRQLKANEVITHVEKLEKQHELALDQEDINLLVEKASEKTKQLLHELQKVLIT</sequence>
<dbReference type="PRINTS" id="PR00344">
    <property type="entry name" value="BCTRLSENSOR"/>
</dbReference>
<feature type="coiled-coil region" evidence="7">
    <location>
        <begin position="171"/>
        <end position="234"/>
    </location>
</feature>
<name>A0ABQ3BRY2_9FLAO</name>
<feature type="domain" description="Histidine kinase" evidence="9">
    <location>
        <begin position="299"/>
        <end position="520"/>
    </location>
</feature>
<evidence type="ECO:0000256" key="4">
    <source>
        <dbReference type="ARBA" id="ARBA00022679"/>
    </source>
</evidence>
<evidence type="ECO:0000256" key="1">
    <source>
        <dbReference type="ARBA" id="ARBA00000085"/>
    </source>
</evidence>
<dbReference type="EC" id="2.7.13.3" evidence="2"/>
<comment type="caution">
    <text evidence="11">The sequence shown here is derived from an EMBL/GenBank/DDBJ whole genome shotgun (WGS) entry which is preliminary data.</text>
</comment>
<dbReference type="InterPro" id="IPR004358">
    <property type="entry name" value="Sig_transdc_His_kin-like_C"/>
</dbReference>
<evidence type="ECO:0000313" key="11">
    <source>
        <dbReference type="EMBL" id="GGZ55551.1"/>
    </source>
</evidence>
<dbReference type="SUPFAM" id="SSF47226">
    <property type="entry name" value="Histidine-containing phosphotransfer domain, HPT domain"/>
    <property type="match status" value="1"/>
</dbReference>
<dbReference type="CDD" id="cd16922">
    <property type="entry name" value="HATPase_EvgS-ArcB-TorS-like"/>
    <property type="match status" value="1"/>
</dbReference>
<dbReference type="SUPFAM" id="SSF55874">
    <property type="entry name" value="ATPase domain of HSP90 chaperone/DNA topoisomerase II/histidine kinase"/>
    <property type="match status" value="1"/>
</dbReference>
<feature type="modified residue" description="4-aspartylphosphate" evidence="6">
    <location>
        <position position="591"/>
    </location>
</feature>
<keyword evidence="3 6" id="KW-0597">Phosphoprotein</keyword>
<evidence type="ECO:0000313" key="12">
    <source>
        <dbReference type="Proteomes" id="UP000615593"/>
    </source>
</evidence>
<evidence type="ECO:0000256" key="5">
    <source>
        <dbReference type="ARBA" id="ARBA00022777"/>
    </source>
</evidence>
<keyword evidence="8" id="KW-0472">Membrane</keyword>
<evidence type="ECO:0000259" key="9">
    <source>
        <dbReference type="PROSITE" id="PS50109"/>
    </source>
</evidence>
<feature type="domain" description="Response regulatory" evidence="10">
    <location>
        <begin position="542"/>
        <end position="657"/>
    </location>
</feature>
<evidence type="ECO:0000256" key="8">
    <source>
        <dbReference type="SAM" id="Phobius"/>
    </source>
</evidence>
<dbReference type="Pfam" id="PF00072">
    <property type="entry name" value="Response_reg"/>
    <property type="match status" value="1"/>
</dbReference>
<dbReference type="SMART" id="SM00448">
    <property type="entry name" value="REC"/>
    <property type="match status" value="1"/>
</dbReference>
<evidence type="ECO:0000256" key="2">
    <source>
        <dbReference type="ARBA" id="ARBA00012438"/>
    </source>
</evidence>
<gene>
    <name evidence="11" type="ORF">GCM10008088_16400</name>
</gene>
<dbReference type="Proteomes" id="UP000615593">
    <property type="component" value="Unassembled WGS sequence"/>
</dbReference>
<keyword evidence="4" id="KW-0808">Transferase</keyword>
<dbReference type="InterPro" id="IPR003661">
    <property type="entry name" value="HisK_dim/P_dom"/>
</dbReference>
<dbReference type="SMART" id="SM00388">
    <property type="entry name" value="HisKA"/>
    <property type="match status" value="1"/>
</dbReference>
<dbReference type="Gene3D" id="1.20.120.160">
    <property type="entry name" value="HPT domain"/>
    <property type="match status" value="1"/>
</dbReference>
<accession>A0ABQ3BRY2</accession>
<dbReference type="Gene3D" id="3.40.50.2300">
    <property type="match status" value="1"/>
</dbReference>
<keyword evidence="8" id="KW-1133">Transmembrane helix</keyword>
<dbReference type="InterPro" id="IPR036890">
    <property type="entry name" value="HATPase_C_sf"/>
</dbReference>
<dbReference type="CDD" id="cd00082">
    <property type="entry name" value="HisKA"/>
    <property type="match status" value="1"/>
</dbReference>
<dbReference type="SUPFAM" id="SSF47384">
    <property type="entry name" value="Homodimeric domain of signal transducing histidine kinase"/>
    <property type="match status" value="1"/>
</dbReference>
<evidence type="ECO:0000259" key="10">
    <source>
        <dbReference type="PROSITE" id="PS50110"/>
    </source>
</evidence>
<reference evidence="12" key="1">
    <citation type="journal article" date="2019" name="Int. J. Syst. Evol. Microbiol.">
        <title>The Global Catalogue of Microorganisms (GCM) 10K type strain sequencing project: providing services to taxonomists for standard genome sequencing and annotation.</title>
        <authorList>
            <consortium name="The Broad Institute Genomics Platform"/>
            <consortium name="The Broad Institute Genome Sequencing Center for Infectious Disease"/>
            <person name="Wu L."/>
            <person name="Ma J."/>
        </authorList>
    </citation>
    <scope>NUCLEOTIDE SEQUENCE [LARGE SCALE GENOMIC DNA]</scope>
    <source>
        <strain evidence="12">KCTC 12708</strain>
    </source>
</reference>
<evidence type="ECO:0000256" key="6">
    <source>
        <dbReference type="PROSITE-ProRule" id="PRU00169"/>
    </source>
</evidence>
<comment type="catalytic activity">
    <reaction evidence="1">
        <text>ATP + protein L-histidine = ADP + protein N-phospho-L-histidine.</text>
        <dbReference type="EC" id="2.7.13.3"/>
    </reaction>
</comment>
<dbReference type="InterPro" id="IPR036641">
    <property type="entry name" value="HPT_dom_sf"/>
</dbReference>
<dbReference type="PROSITE" id="PS50109">
    <property type="entry name" value="HIS_KIN"/>
    <property type="match status" value="1"/>
</dbReference>
<feature type="transmembrane region" description="Helical" evidence="8">
    <location>
        <begin position="246"/>
        <end position="266"/>
    </location>
</feature>
<dbReference type="PANTHER" id="PTHR43047:SF72">
    <property type="entry name" value="OSMOSENSING HISTIDINE PROTEIN KINASE SLN1"/>
    <property type="match status" value="1"/>
</dbReference>
<dbReference type="EMBL" id="BMWY01000004">
    <property type="protein sequence ID" value="GGZ55551.1"/>
    <property type="molecule type" value="Genomic_DNA"/>
</dbReference>
<dbReference type="Gene3D" id="1.10.287.130">
    <property type="match status" value="1"/>
</dbReference>
<keyword evidence="8" id="KW-0812">Transmembrane</keyword>
<dbReference type="Pfam" id="PF00512">
    <property type="entry name" value="HisKA"/>
    <property type="match status" value="1"/>
</dbReference>
<dbReference type="InterPro" id="IPR005467">
    <property type="entry name" value="His_kinase_dom"/>
</dbReference>